<accession>A0A1D7QMK6</accession>
<dbReference type="EMBL" id="CP017141">
    <property type="protein sequence ID" value="AOM79894.1"/>
    <property type="molecule type" value="Genomic_DNA"/>
</dbReference>
<organism evidence="1 2">
    <name type="scientific">Pedobacter steynii</name>
    <dbReference type="NCBI Taxonomy" id="430522"/>
    <lineage>
        <taxon>Bacteria</taxon>
        <taxon>Pseudomonadati</taxon>
        <taxon>Bacteroidota</taxon>
        <taxon>Sphingobacteriia</taxon>
        <taxon>Sphingobacteriales</taxon>
        <taxon>Sphingobacteriaceae</taxon>
        <taxon>Pedobacter</taxon>
    </lineage>
</organism>
<proteinExistence type="predicted"/>
<sequence length="106" mass="11566">MFGILKNKLGIIAAKSLLSAYDTEELDAGKRIVSIIAGAYIFQRGVRTISKHPFIGIQETLLGGILLYNGAVGINKKIIKKPRELSDIRRNQIQGNDPDSADPAFV</sequence>
<gene>
    <name evidence="1" type="ORF">BFS30_23665</name>
</gene>
<evidence type="ECO:0000313" key="2">
    <source>
        <dbReference type="Proteomes" id="UP000094313"/>
    </source>
</evidence>
<keyword evidence="2" id="KW-1185">Reference proteome</keyword>
<dbReference type="KEGG" id="psty:BFS30_23665"/>
<evidence type="ECO:0000313" key="1">
    <source>
        <dbReference type="EMBL" id="AOM79894.1"/>
    </source>
</evidence>
<protein>
    <submittedName>
        <fullName evidence="1">Uncharacterized protein</fullName>
    </submittedName>
</protein>
<dbReference type="RefSeq" id="WP_069381556.1">
    <property type="nucleotide sequence ID" value="NZ_CP017141.1"/>
</dbReference>
<name>A0A1D7QMK6_9SPHI</name>
<dbReference type="AlphaFoldDB" id="A0A1D7QMK6"/>
<dbReference type="OrthoDB" id="772352at2"/>
<dbReference type="Proteomes" id="UP000094313">
    <property type="component" value="Chromosome"/>
</dbReference>
<reference evidence="1 2" key="1">
    <citation type="submission" date="2016-08" db="EMBL/GenBank/DDBJ databases">
        <authorList>
            <person name="Seilhamer J.J."/>
        </authorList>
    </citation>
    <scope>NUCLEOTIDE SEQUENCE [LARGE SCALE GENOMIC DNA]</scope>
    <source>
        <strain evidence="1 2">DX4</strain>
    </source>
</reference>